<keyword evidence="3" id="KW-1185">Reference proteome</keyword>
<dbReference type="AlphaFoldDB" id="A0A7W9G5I7"/>
<accession>A0A7W9G5I7</accession>
<organism evidence="2 3">
    <name type="scientific">Nonomuraea jabiensis</name>
    <dbReference type="NCBI Taxonomy" id="882448"/>
    <lineage>
        <taxon>Bacteria</taxon>
        <taxon>Bacillati</taxon>
        <taxon>Actinomycetota</taxon>
        <taxon>Actinomycetes</taxon>
        <taxon>Streptosporangiales</taxon>
        <taxon>Streptosporangiaceae</taxon>
        <taxon>Nonomuraea</taxon>
    </lineage>
</organism>
<reference evidence="2 3" key="1">
    <citation type="submission" date="2020-08" db="EMBL/GenBank/DDBJ databases">
        <title>Sequencing the genomes of 1000 actinobacteria strains.</title>
        <authorList>
            <person name="Klenk H.-P."/>
        </authorList>
    </citation>
    <scope>NUCLEOTIDE SEQUENCE [LARGE SCALE GENOMIC DNA]</scope>
    <source>
        <strain evidence="2 3">DSM 45507</strain>
    </source>
</reference>
<comment type="caution">
    <text evidence="2">The sequence shown here is derived from an EMBL/GenBank/DDBJ whole genome shotgun (WGS) entry which is preliminary data.</text>
</comment>
<evidence type="ECO:0000256" key="1">
    <source>
        <dbReference type="SAM" id="MobiDB-lite"/>
    </source>
</evidence>
<protein>
    <submittedName>
        <fullName evidence="2">Uncharacterized protein</fullName>
    </submittedName>
</protein>
<dbReference type="Proteomes" id="UP000579153">
    <property type="component" value="Unassembled WGS sequence"/>
</dbReference>
<evidence type="ECO:0000313" key="3">
    <source>
        <dbReference type="Proteomes" id="UP000579153"/>
    </source>
</evidence>
<proteinExistence type="predicted"/>
<evidence type="ECO:0000313" key="2">
    <source>
        <dbReference type="EMBL" id="MBB5777620.1"/>
    </source>
</evidence>
<feature type="region of interest" description="Disordered" evidence="1">
    <location>
        <begin position="13"/>
        <end position="34"/>
    </location>
</feature>
<sequence length="84" mass="9142">MVPADRFPLVYSGKMGRASGPDSHRSRNMRNLDSPNIPVWKRRTACHSCRPVAGRLGGAQAMPYFRLIAAASSSDTSLGVRLNV</sequence>
<dbReference type="EMBL" id="JACHMB010000001">
    <property type="protein sequence ID" value="MBB5777620.1"/>
    <property type="molecule type" value="Genomic_DNA"/>
</dbReference>
<name>A0A7W9G5I7_9ACTN</name>
<gene>
    <name evidence="2" type="ORF">HD596_004376</name>
</gene>